<dbReference type="GO" id="GO:0003700">
    <property type="term" value="F:DNA-binding transcription factor activity"/>
    <property type="evidence" value="ECO:0007669"/>
    <property type="project" value="InterPro"/>
</dbReference>
<dbReference type="InterPro" id="IPR009061">
    <property type="entry name" value="DNA-bd_dom_put_sf"/>
</dbReference>
<dbReference type="Gene3D" id="1.10.1660.10">
    <property type="match status" value="1"/>
</dbReference>
<dbReference type="Proteomes" id="UP000216024">
    <property type="component" value="Unassembled WGS sequence"/>
</dbReference>
<feature type="coiled-coil region" evidence="4">
    <location>
        <begin position="74"/>
        <end position="119"/>
    </location>
</feature>
<feature type="domain" description="HTH merR-type" evidence="5">
    <location>
        <begin position="1"/>
        <end position="69"/>
    </location>
</feature>
<dbReference type="EMBL" id="NIBG01000045">
    <property type="protein sequence ID" value="PAB55845.1"/>
    <property type="molecule type" value="Genomic_DNA"/>
</dbReference>
<evidence type="ECO:0000256" key="4">
    <source>
        <dbReference type="SAM" id="Coils"/>
    </source>
</evidence>
<evidence type="ECO:0000313" key="7">
    <source>
        <dbReference type="Proteomes" id="UP000216024"/>
    </source>
</evidence>
<name>A0A267MAG9_9FIRM</name>
<keyword evidence="3" id="KW-0804">Transcription</keyword>
<evidence type="ECO:0000256" key="2">
    <source>
        <dbReference type="ARBA" id="ARBA00023125"/>
    </source>
</evidence>
<accession>A0A267MAG9</accession>
<comment type="caution">
    <text evidence="6">The sequence shown here is derived from an EMBL/GenBank/DDBJ whole genome shotgun (WGS) entry which is preliminary data.</text>
</comment>
<dbReference type="Pfam" id="PF13411">
    <property type="entry name" value="MerR_1"/>
    <property type="match status" value="1"/>
</dbReference>
<dbReference type="InterPro" id="IPR047057">
    <property type="entry name" value="MerR_fam"/>
</dbReference>
<gene>
    <name evidence="6" type="ORF">CCE28_21565</name>
</gene>
<sequence>MKIGYVSKKLGISTDTIRYYIKIGLIVPYKNTSSHHYEFCEQDLEELSLILQLKSLNFHLDEIHKILSLHRVSYLNAEREVEHYLKLLKDKKSELNFKMEKLQQSIVEINNLIDEAEKNLSTHYIPSGIDLSFLKLLVCSECDSSLTLKNATINNNEILDGILQCSCGYEATIENGILLTSQISATQSSNNFDINPTLLSEYSAEQVSSWKKEMDNLLLAINNNDLNDKVIIETNIKRLFFLLKNISKLDSRGMYIITESYPEVIKFYKTQIDRLNLNRKILFIVSNNHNYPLKKSSIDIWIDYSDSNENMEKEGIILPKTLAKYFKIGAKIYGTFVSTPNHAPYLEQFKKTYPKVNMHDFVDNNFFNLMEKSGYSIISKQFTREIWEYSKQSKIKITGVPSKMILYHSTYNGTHNDS</sequence>
<reference evidence="6 7" key="1">
    <citation type="submission" date="2017-06" db="EMBL/GenBank/DDBJ databases">
        <title>Draft genome sequence of anaerobic fermentative bacterium Anaeromicrobium sediminis DY2726D isolated from West Pacific Ocean sediments.</title>
        <authorList>
            <person name="Zeng X."/>
        </authorList>
    </citation>
    <scope>NUCLEOTIDE SEQUENCE [LARGE SCALE GENOMIC DNA]</scope>
    <source>
        <strain evidence="6 7">DY2726D</strain>
    </source>
</reference>
<protein>
    <recommendedName>
        <fullName evidence="5">HTH merR-type domain-containing protein</fullName>
    </recommendedName>
</protein>
<dbReference type="AlphaFoldDB" id="A0A267MAG9"/>
<evidence type="ECO:0000256" key="3">
    <source>
        <dbReference type="ARBA" id="ARBA00023163"/>
    </source>
</evidence>
<dbReference type="OrthoDB" id="1770985at2"/>
<organism evidence="6 7">
    <name type="scientific">Anaeromicrobium sediminis</name>
    <dbReference type="NCBI Taxonomy" id="1478221"/>
    <lineage>
        <taxon>Bacteria</taxon>
        <taxon>Bacillati</taxon>
        <taxon>Bacillota</taxon>
        <taxon>Clostridia</taxon>
        <taxon>Peptostreptococcales</taxon>
        <taxon>Thermotaleaceae</taxon>
        <taxon>Anaeromicrobium</taxon>
    </lineage>
</organism>
<dbReference type="PROSITE" id="PS50937">
    <property type="entry name" value="HTH_MERR_2"/>
    <property type="match status" value="1"/>
</dbReference>
<evidence type="ECO:0000313" key="6">
    <source>
        <dbReference type="EMBL" id="PAB55845.1"/>
    </source>
</evidence>
<evidence type="ECO:0000256" key="1">
    <source>
        <dbReference type="ARBA" id="ARBA00023015"/>
    </source>
</evidence>
<evidence type="ECO:0000259" key="5">
    <source>
        <dbReference type="PROSITE" id="PS50937"/>
    </source>
</evidence>
<keyword evidence="4" id="KW-0175">Coiled coil</keyword>
<dbReference type="SMART" id="SM00422">
    <property type="entry name" value="HTH_MERR"/>
    <property type="match status" value="1"/>
</dbReference>
<dbReference type="RefSeq" id="WP_095136290.1">
    <property type="nucleotide sequence ID" value="NZ_NIBG01000045.1"/>
</dbReference>
<dbReference type="SUPFAM" id="SSF46955">
    <property type="entry name" value="Putative DNA-binding domain"/>
    <property type="match status" value="1"/>
</dbReference>
<keyword evidence="2" id="KW-0238">DNA-binding</keyword>
<dbReference type="PANTHER" id="PTHR30204">
    <property type="entry name" value="REDOX-CYCLING DRUG-SENSING TRANSCRIPTIONAL ACTIVATOR SOXR"/>
    <property type="match status" value="1"/>
</dbReference>
<proteinExistence type="predicted"/>
<dbReference type="InterPro" id="IPR000551">
    <property type="entry name" value="MerR-type_HTH_dom"/>
</dbReference>
<dbReference type="GO" id="GO:0003677">
    <property type="term" value="F:DNA binding"/>
    <property type="evidence" value="ECO:0007669"/>
    <property type="project" value="UniProtKB-KW"/>
</dbReference>
<keyword evidence="1" id="KW-0805">Transcription regulation</keyword>
<dbReference type="PANTHER" id="PTHR30204:SF94">
    <property type="entry name" value="HEAVY METAL-DEPENDENT TRANSCRIPTIONAL REGULATOR HI_0293-RELATED"/>
    <property type="match status" value="1"/>
</dbReference>
<keyword evidence="7" id="KW-1185">Reference proteome</keyword>